<evidence type="ECO:0000256" key="2">
    <source>
        <dbReference type="SAM" id="Phobius"/>
    </source>
</evidence>
<evidence type="ECO:0000313" key="4">
    <source>
        <dbReference type="Proteomes" id="UP000598775"/>
    </source>
</evidence>
<gene>
    <name evidence="3" type="ORF">GCM10011399_22340</name>
</gene>
<feature type="compositionally biased region" description="Basic and acidic residues" evidence="1">
    <location>
        <begin position="7"/>
        <end position="20"/>
    </location>
</feature>
<comment type="caution">
    <text evidence="3">The sequence shown here is derived from an EMBL/GenBank/DDBJ whole genome shotgun (WGS) entry which is preliminary data.</text>
</comment>
<dbReference type="RefSeq" id="WP_188678310.1">
    <property type="nucleotide sequence ID" value="NZ_BMGP01000004.1"/>
</dbReference>
<sequence length="54" mass="5718">MSYIPEEPAKRSADPDDKTPKKPSSGRIAIWVGVAAVGLYFLISGIYGIVTGGH</sequence>
<keyword evidence="2" id="KW-0472">Membrane</keyword>
<feature type="transmembrane region" description="Helical" evidence="2">
    <location>
        <begin position="28"/>
        <end position="50"/>
    </location>
</feature>
<accession>A0A917B7Z4</accession>
<name>A0A917B7Z4_9MICO</name>
<dbReference type="EMBL" id="BMGP01000004">
    <property type="protein sequence ID" value="GGF28717.1"/>
    <property type="molecule type" value="Genomic_DNA"/>
</dbReference>
<feature type="region of interest" description="Disordered" evidence="1">
    <location>
        <begin position="1"/>
        <end position="25"/>
    </location>
</feature>
<keyword evidence="2" id="KW-0812">Transmembrane</keyword>
<reference evidence="3 4" key="1">
    <citation type="journal article" date="2014" name="Int. J. Syst. Evol. Microbiol.">
        <title>Complete genome sequence of Corynebacterium casei LMG S-19264T (=DSM 44701T), isolated from a smear-ripened cheese.</title>
        <authorList>
            <consortium name="US DOE Joint Genome Institute (JGI-PGF)"/>
            <person name="Walter F."/>
            <person name="Albersmeier A."/>
            <person name="Kalinowski J."/>
            <person name="Ruckert C."/>
        </authorList>
    </citation>
    <scope>NUCLEOTIDE SEQUENCE [LARGE SCALE GENOMIC DNA]</scope>
    <source>
        <strain evidence="3 4">CGMCC 1.12976</strain>
    </source>
</reference>
<dbReference type="AlphaFoldDB" id="A0A917B7Z4"/>
<evidence type="ECO:0000256" key="1">
    <source>
        <dbReference type="SAM" id="MobiDB-lite"/>
    </source>
</evidence>
<evidence type="ECO:0000313" key="3">
    <source>
        <dbReference type="EMBL" id="GGF28717.1"/>
    </source>
</evidence>
<keyword evidence="4" id="KW-1185">Reference proteome</keyword>
<proteinExistence type="predicted"/>
<protein>
    <submittedName>
        <fullName evidence="3">Uncharacterized protein</fullName>
    </submittedName>
</protein>
<organism evidence="3 4">
    <name type="scientific">Subtercola lobariae</name>
    <dbReference type="NCBI Taxonomy" id="1588641"/>
    <lineage>
        <taxon>Bacteria</taxon>
        <taxon>Bacillati</taxon>
        <taxon>Actinomycetota</taxon>
        <taxon>Actinomycetes</taxon>
        <taxon>Micrococcales</taxon>
        <taxon>Microbacteriaceae</taxon>
        <taxon>Subtercola</taxon>
    </lineage>
</organism>
<dbReference type="Proteomes" id="UP000598775">
    <property type="component" value="Unassembled WGS sequence"/>
</dbReference>
<keyword evidence="2" id="KW-1133">Transmembrane helix</keyword>